<name>A0A542EGY6_9MICO</name>
<keyword evidence="1" id="KW-0472">Membrane</keyword>
<accession>A0A542EGY6</accession>
<evidence type="ECO:0000313" key="2">
    <source>
        <dbReference type="EMBL" id="TQJ14588.1"/>
    </source>
</evidence>
<evidence type="ECO:0000313" key="3">
    <source>
        <dbReference type="Proteomes" id="UP000320806"/>
    </source>
</evidence>
<proteinExistence type="predicted"/>
<keyword evidence="3" id="KW-1185">Reference proteome</keyword>
<comment type="caution">
    <text evidence="2">The sequence shown here is derived from an EMBL/GenBank/DDBJ whole genome shotgun (WGS) entry which is preliminary data.</text>
</comment>
<gene>
    <name evidence="2" type="ORF">FB459_2056</name>
</gene>
<reference evidence="2 3" key="1">
    <citation type="submission" date="2019-06" db="EMBL/GenBank/DDBJ databases">
        <title>Sequencing the genomes of 1000 actinobacteria strains.</title>
        <authorList>
            <person name="Klenk H.-P."/>
        </authorList>
    </citation>
    <scope>NUCLEOTIDE SEQUENCE [LARGE SCALE GENOMIC DNA]</scope>
    <source>
        <strain evidence="2 3">DSM 19828</strain>
    </source>
</reference>
<dbReference type="EMBL" id="VFMO01000001">
    <property type="protein sequence ID" value="TQJ14588.1"/>
    <property type="molecule type" value="Genomic_DNA"/>
</dbReference>
<protein>
    <submittedName>
        <fullName evidence="2">Uncharacterized protein</fullName>
    </submittedName>
</protein>
<dbReference type="RefSeq" id="WP_170221851.1">
    <property type="nucleotide sequence ID" value="NZ_BAABCI010000003.1"/>
</dbReference>
<keyword evidence="1" id="KW-0812">Transmembrane</keyword>
<keyword evidence="1" id="KW-1133">Transmembrane helix</keyword>
<organism evidence="2 3">
    <name type="scientific">Yimella lutea</name>
    <dbReference type="NCBI Taxonomy" id="587872"/>
    <lineage>
        <taxon>Bacteria</taxon>
        <taxon>Bacillati</taxon>
        <taxon>Actinomycetota</taxon>
        <taxon>Actinomycetes</taxon>
        <taxon>Micrococcales</taxon>
        <taxon>Dermacoccaceae</taxon>
        <taxon>Yimella</taxon>
    </lineage>
</organism>
<evidence type="ECO:0000256" key="1">
    <source>
        <dbReference type="SAM" id="Phobius"/>
    </source>
</evidence>
<dbReference type="Proteomes" id="UP000320806">
    <property type="component" value="Unassembled WGS sequence"/>
</dbReference>
<sequence length="47" mass="5248">MPERPDHDYTDNERIGDFLAGRGGMVAGAVVIILVLFLIWELISSLF</sequence>
<feature type="transmembrane region" description="Helical" evidence="1">
    <location>
        <begin position="20"/>
        <end position="43"/>
    </location>
</feature>
<dbReference type="AlphaFoldDB" id="A0A542EGY6"/>